<comment type="caution">
    <text evidence="5">The sequence shown here is derived from an EMBL/GenBank/DDBJ whole genome shotgun (WGS) entry which is preliminary data.</text>
</comment>
<feature type="compositionally biased region" description="Basic and acidic residues" evidence="3">
    <location>
        <begin position="224"/>
        <end position="233"/>
    </location>
</feature>
<reference evidence="5" key="1">
    <citation type="submission" date="2020-05" db="EMBL/GenBank/DDBJ databases">
        <title>Phylogenomic resolution of chytrid fungi.</title>
        <authorList>
            <person name="Stajich J.E."/>
            <person name="Amses K."/>
            <person name="Simmons R."/>
            <person name="Seto K."/>
            <person name="Myers J."/>
            <person name="Bonds A."/>
            <person name="Quandt C.A."/>
            <person name="Barry K."/>
            <person name="Liu P."/>
            <person name="Grigoriev I."/>
            <person name="Longcore J.E."/>
            <person name="James T.Y."/>
        </authorList>
    </citation>
    <scope>NUCLEOTIDE SEQUENCE</scope>
    <source>
        <strain evidence="5">JEL0318</strain>
    </source>
</reference>
<dbReference type="InterPro" id="IPR040397">
    <property type="entry name" value="SWAP"/>
</dbReference>
<evidence type="ECO:0000259" key="4">
    <source>
        <dbReference type="SMART" id="SM01141"/>
    </source>
</evidence>
<proteinExistence type="predicted"/>
<dbReference type="PANTHER" id="PTHR13161:SF4">
    <property type="entry name" value="CLK4-ASSOCIATING SERINE_ARGININE RICH PROTEIN"/>
    <property type="match status" value="1"/>
</dbReference>
<evidence type="ECO:0000313" key="6">
    <source>
        <dbReference type="Proteomes" id="UP001212841"/>
    </source>
</evidence>
<evidence type="ECO:0000256" key="2">
    <source>
        <dbReference type="ARBA" id="ARBA00023187"/>
    </source>
</evidence>
<evidence type="ECO:0000256" key="1">
    <source>
        <dbReference type="ARBA" id="ARBA00022664"/>
    </source>
</evidence>
<dbReference type="GO" id="GO:0008380">
    <property type="term" value="P:RNA splicing"/>
    <property type="evidence" value="ECO:0007669"/>
    <property type="project" value="UniProtKB-KW"/>
</dbReference>
<evidence type="ECO:0000313" key="5">
    <source>
        <dbReference type="EMBL" id="KAJ3051266.1"/>
    </source>
</evidence>
<name>A0AAD5SB87_9FUNG</name>
<feature type="region of interest" description="Disordered" evidence="3">
    <location>
        <begin position="224"/>
        <end position="284"/>
    </location>
</feature>
<evidence type="ECO:0000256" key="3">
    <source>
        <dbReference type="SAM" id="MobiDB-lite"/>
    </source>
</evidence>
<keyword evidence="1" id="KW-0507">mRNA processing</keyword>
<feature type="compositionally biased region" description="Acidic residues" evidence="3">
    <location>
        <begin position="167"/>
        <end position="178"/>
    </location>
</feature>
<sequence>MWHAARKQEKLVEAVSADHKARAQRRARFYQNKLADPSQLLRLTGTACKVFPDAQQHYYHENADNLMQWMGDGETRIDRFDSRALLDFLPKDNPQNSAAEDDEESESELNFERYRDLVDAVRLEREDQEVLDSVDAQWNDLQKKGDPPTTKAPVLSFDYNNRANTDDPTEDKEEQEESYFLEEDLSAVSDRLSDQDNKAIQSLGEEYGIADFVELLRTEKEEMEQRQADEAAGLKRKRQGRRRRGRRSISPDDSPLPPLRKRAAPVAPGRRSSPTYEPYAGGSLNLSSLPEAKISHAKKPEQDDHVEFITEFQIESNGSANGSWTEERFDIQTSSPERYTRRADPARHQPKAPEEIASVKKMSLTEKLRMKARLALDQQSGFTQLLHEWYMLNGITIVRADETMEKRKTAEERLRQLERQERNSWGKAGGVVPWTEKRSVPKAGQGSTSTTGTNVMAGVAAREIDLDQGQLRGDTYRGHQSDGQNLGGRGRIPRNEGIRSQDQRLVQTKGIVEALAVAAGEGIDLRHYIAGGHGPCRVLRQRIVGDRILHVIMKRRDIADGGRIHVFVLSDEWWSILDLKGE</sequence>
<feature type="region of interest" description="Disordered" evidence="3">
    <location>
        <begin position="139"/>
        <end position="178"/>
    </location>
</feature>
<dbReference type="SMART" id="SM01141">
    <property type="entry name" value="DRY_EERY"/>
    <property type="match status" value="1"/>
</dbReference>
<accession>A0AAD5SB87</accession>
<gene>
    <name evidence="5" type="ORF">HK097_007751</name>
</gene>
<dbReference type="EMBL" id="JADGJD010000415">
    <property type="protein sequence ID" value="KAJ3051266.1"/>
    <property type="molecule type" value="Genomic_DNA"/>
</dbReference>
<keyword evidence="2" id="KW-0508">mRNA splicing</keyword>
<organism evidence="5 6">
    <name type="scientific">Rhizophlyctis rosea</name>
    <dbReference type="NCBI Taxonomy" id="64517"/>
    <lineage>
        <taxon>Eukaryota</taxon>
        <taxon>Fungi</taxon>
        <taxon>Fungi incertae sedis</taxon>
        <taxon>Chytridiomycota</taxon>
        <taxon>Chytridiomycota incertae sedis</taxon>
        <taxon>Chytridiomycetes</taxon>
        <taxon>Rhizophlyctidales</taxon>
        <taxon>Rhizophlyctidaceae</taxon>
        <taxon>Rhizophlyctis</taxon>
    </lineage>
</organism>
<feature type="compositionally biased region" description="Basic and acidic residues" evidence="3">
    <location>
        <begin position="338"/>
        <end position="352"/>
    </location>
</feature>
<dbReference type="Proteomes" id="UP001212841">
    <property type="component" value="Unassembled WGS sequence"/>
</dbReference>
<feature type="region of interest" description="Disordered" evidence="3">
    <location>
        <begin position="90"/>
        <end position="109"/>
    </location>
</feature>
<dbReference type="GO" id="GO:0006397">
    <property type="term" value="P:mRNA processing"/>
    <property type="evidence" value="ECO:0007669"/>
    <property type="project" value="UniProtKB-KW"/>
</dbReference>
<feature type="compositionally biased region" description="Basic residues" evidence="3">
    <location>
        <begin position="234"/>
        <end position="247"/>
    </location>
</feature>
<protein>
    <recommendedName>
        <fullName evidence="4">Suppressor of white apricot N-terminal domain-containing protein</fullName>
    </recommendedName>
</protein>
<feature type="domain" description="Suppressor of white apricot N-terminal" evidence="4">
    <location>
        <begin position="39"/>
        <end position="163"/>
    </location>
</feature>
<dbReference type="Pfam" id="PF09750">
    <property type="entry name" value="DRY_EERY"/>
    <property type="match status" value="1"/>
</dbReference>
<feature type="region of interest" description="Disordered" evidence="3">
    <location>
        <begin position="473"/>
        <end position="495"/>
    </location>
</feature>
<feature type="region of interest" description="Disordered" evidence="3">
    <location>
        <begin position="333"/>
        <end position="352"/>
    </location>
</feature>
<dbReference type="PANTHER" id="PTHR13161">
    <property type="entry name" value="SPLICING FACTOR SUPPRESSOR OF WHITE APRICOT"/>
    <property type="match status" value="1"/>
</dbReference>
<feature type="compositionally biased region" description="Acidic residues" evidence="3">
    <location>
        <begin position="99"/>
        <end position="109"/>
    </location>
</feature>
<dbReference type="AlphaFoldDB" id="A0AAD5SB87"/>
<dbReference type="InterPro" id="IPR019147">
    <property type="entry name" value="SWAP_N_domain"/>
</dbReference>
<keyword evidence="6" id="KW-1185">Reference proteome</keyword>